<dbReference type="Gene3D" id="3.10.450.50">
    <property type="match status" value="1"/>
</dbReference>
<feature type="domain" description="DUF4440" evidence="1">
    <location>
        <begin position="30"/>
        <end position="139"/>
    </location>
</feature>
<dbReference type="Pfam" id="PF14534">
    <property type="entry name" value="DUF4440"/>
    <property type="match status" value="1"/>
</dbReference>
<dbReference type="RefSeq" id="WP_346751514.1">
    <property type="nucleotide sequence ID" value="NZ_JAUJEA010000003.1"/>
</dbReference>
<dbReference type="EMBL" id="JAUJEA010000003">
    <property type="protein sequence ID" value="MDN5201484.1"/>
    <property type="molecule type" value="Genomic_DNA"/>
</dbReference>
<name>A0ABT8KL88_9BACT</name>
<gene>
    <name evidence="2" type="ORF">QQ008_08930</name>
</gene>
<sequence length="149" mass="17334">MRIFIIISCYFLVFTVGAQSKKQDKDKQAIKAAVIDMWDAIEKRDLDKYAKHIHPDYTYFGESDIYLNEGKAFDVNNVRGFIQRATNFHTEMHQPQITIKGDVAWIVYYWTDGGKINGEQFSSKGKSTRIFVKENGTWLCIHSHFTEVK</sequence>
<keyword evidence="3" id="KW-1185">Reference proteome</keyword>
<dbReference type="SUPFAM" id="SSF54427">
    <property type="entry name" value="NTF2-like"/>
    <property type="match status" value="1"/>
</dbReference>
<dbReference type="InterPro" id="IPR027843">
    <property type="entry name" value="DUF4440"/>
</dbReference>
<evidence type="ECO:0000313" key="3">
    <source>
        <dbReference type="Proteomes" id="UP001172082"/>
    </source>
</evidence>
<evidence type="ECO:0000313" key="2">
    <source>
        <dbReference type="EMBL" id="MDN5201484.1"/>
    </source>
</evidence>
<evidence type="ECO:0000259" key="1">
    <source>
        <dbReference type="Pfam" id="PF14534"/>
    </source>
</evidence>
<accession>A0ABT8KL88</accession>
<reference evidence="2" key="1">
    <citation type="submission" date="2023-06" db="EMBL/GenBank/DDBJ databases">
        <title>Genomic of Parafulvivirga corallium.</title>
        <authorList>
            <person name="Wang G."/>
        </authorList>
    </citation>
    <scope>NUCLEOTIDE SEQUENCE</scope>
    <source>
        <strain evidence="2">BMA10</strain>
    </source>
</reference>
<proteinExistence type="predicted"/>
<organism evidence="2 3">
    <name type="scientific">Splendidivirga corallicola</name>
    <dbReference type="NCBI Taxonomy" id="3051826"/>
    <lineage>
        <taxon>Bacteria</taxon>
        <taxon>Pseudomonadati</taxon>
        <taxon>Bacteroidota</taxon>
        <taxon>Cytophagia</taxon>
        <taxon>Cytophagales</taxon>
        <taxon>Splendidivirgaceae</taxon>
        <taxon>Splendidivirga</taxon>
    </lineage>
</organism>
<dbReference type="InterPro" id="IPR032710">
    <property type="entry name" value="NTF2-like_dom_sf"/>
</dbReference>
<protein>
    <submittedName>
        <fullName evidence="2">Nuclear transport factor 2 family protein</fullName>
    </submittedName>
</protein>
<dbReference type="Proteomes" id="UP001172082">
    <property type="component" value="Unassembled WGS sequence"/>
</dbReference>
<comment type="caution">
    <text evidence="2">The sequence shown here is derived from an EMBL/GenBank/DDBJ whole genome shotgun (WGS) entry which is preliminary data.</text>
</comment>